<organism evidence="1">
    <name type="scientific">uncultured Caudovirales phage</name>
    <dbReference type="NCBI Taxonomy" id="2100421"/>
    <lineage>
        <taxon>Viruses</taxon>
        <taxon>Duplodnaviria</taxon>
        <taxon>Heunggongvirae</taxon>
        <taxon>Uroviricota</taxon>
        <taxon>Caudoviricetes</taxon>
        <taxon>Peduoviridae</taxon>
        <taxon>Maltschvirus</taxon>
        <taxon>Maltschvirus maltsch</taxon>
    </lineage>
</organism>
<sequence length="141" mass="14857">MSGIATIHADLRAAFRTKLSATAGLPTLIAWEGRVFSPGIGVPFMREAFRPIYSEPRAVGKGGTIQHRMTGNINLFYPASKGTADIETAAGLLLSAFAPGTSLVYSGSSGVVLKAERAPLMQEPDFIGCPITITIQAYTAN</sequence>
<reference evidence="1" key="1">
    <citation type="submission" date="2020-05" db="EMBL/GenBank/DDBJ databases">
        <authorList>
            <person name="Chiriac C."/>
            <person name="Salcher M."/>
            <person name="Ghai R."/>
            <person name="Kavagutti S V."/>
        </authorList>
    </citation>
    <scope>NUCLEOTIDE SEQUENCE</scope>
</reference>
<dbReference type="Gene3D" id="3.30.2000.20">
    <property type="match status" value="1"/>
</dbReference>
<protein>
    <recommendedName>
        <fullName evidence="2">Tail completion protein</fullName>
    </recommendedName>
</protein>
<proteinExistence type="predicted"/>
<dbReference type="Pfam" id="PF13554">
    <property type="entry name" value="Phage_tail_terminator_5"/>
    <property type="match status" value="1"/>
</dbReference>
<dbReference type="InterPro" id="IPR025395">
    <property type="entry name" value="Phage_tail_terminator-like"/>
</dbReference>
<accession>A0A6J7WUN4</accession>
<gene>
    <name evidence="1" type="ORF">UFOVP233_67</name>
</gene>
<name>A0A6J7WUN4_9CAUD</name>
<evidence type="ECO:0008006" key="2">
    <source>
        <dbReference type="Google" id="ProtNLM"/>
    </source>
</evidence>
<dbReference type="EMBL" id="LR798285">
    <property type="protein sequence ID" value="CAB5220402.1"/>
    <property type="molecule type" value="Genomic_DNA"/>
</dbReference>
<evidence type="ECO:0000313" key="1">
    <source>
        <dbReference type="EMBL" id="CAB5220402.1"/>
    </source>
</evidence>